<feature type="transmembrane region" description="Helical" evidence="2">
    <location>
        <begin position="48"/>
        <end position="68"/>
    </location>
</feature>
<dbReference type="Gene3D" id="2.30.42.10">
    <property type="match status" value="1"/>
</dbReference>
<dbReference type="EMBL" id="JAMDMM010000036">
    <property type="protein sequence ID" value="MCY9609205.1"/>
    <property type="molecule type" value="Genomic_DNA"/>
</dbReference>
<sequence>MASIPRSSAVLAWSGTASLLVTWQVAYSKGVNEVDLLTEIGVHLAEALLQWLLSPFYWVSILLIALIYRRQMLLERRLFAVKMHSWIEHTWHAWLGGLLAGLAVSAAAIGLGISFTSEAIIALWTVALLLLLFRVRFLCLAYSGGVLALAQFALNTFAPAWAPEGFLAPFVAAIREMDAAGLLILVALLHAAEAWLIRKQSARMAGPLFMESKRGRIVGAYQMQSLWPLPLLLLFPSVTTGTPLPWTPLLGTGWEHGWTLIAFPVVIGFSELTYTRLPQEKAAVSASRLFAYAAILLTLGLAASWWPPLVPLAAIAALGLHEALIWLSRREENERSPVFTHDPLGLRVLAVLPGSPAEALGIRIGEVIAKVNGVPVRTKEQLHQGLRANAAFCKLEVYNRDGEVRFLQRALYAGEHHQLGVLLAPDDRVAFVAVTRQPSLFALLRMPWTKLKTMLGRPEPEPGAEQPGLGAADAPEAKPVDTSAT</sequence>
<dbReference type="Pfam" id="PF17820">
    <property type="entry name" value="PDZ_6"/>
    <property type="match status" value="1"/>
</dbReference>
<accession>A0ABT4FYI3</accession>
<feature type="transmembrane region" description="Helical" evidence="2">
    <location>
        <begin position="115"/>
        <end position="133"/>
    </location>
</feature>
<dbReference type="InterPro" id="IPR001478">
    <property type="entry name" value="PDZ"/>
</dbReference>
<gene>
    <name evidence="4" type="ORF">M5W83_18835</name>
</gene>
<feature type="transmembrane region" description="Helical" evidence="2">
    <location>
        <begin position="179"/>
        <end position="197"/>
    </location>
</feature>
<keyword evidence="5" id="KW-1185">Reference proteome</keyword>
<protein>
    <submittedName>
        <fullName evidence="4">PDZ domain-containing protein</fullName>
    </submittedName>
</protein>
<dbReference type="InterPro" id="IPR036034">
    <property type="entry name" value="PDZ_sf"/>
</dbReference>
<feature type="region of interest" description="Disordered" evidence="1">
    <location>
        <begin position="454"/>
        <end position="485"/>
    </location>
</feature>
<organism evidence="4 5">
    <name type="scientific">Paenibacillus thiaminolyticus</name>
    <name type="common">Bacillus thiaminolyticus</name>
    <dbReference type="NCBI Taxonomy" id="49283"/>
    <lineage>
        <taxon>Bacteria</taxon>
        <taxon>Bacillati</taxon>
        <taxon>Bacillota</taxon>
        <taxon>Bacilli</taxon>
        <taxon>Bacillales</taxon>
        <taxon>Paenibacillaceae</taxon>
        <taxon>Paenibacillus</taxon>
    </lineage>
</organism>
<evidence type="ECO:0000313" key="4">
    <source>
        <dbReference type="EMBL" id="MCY9609205.1"/>
    </source>
</evidence>
<feature type="domain" description="PDZ" evidence="3">
    <location>
        <begin position="345"/>
        <end position="401"/>
    </location>
</feature>
<keyword evidence="2" id="KW-0472">Membrane</keyword>
<dbReference type="PROSITE" id="PS50106">
    <property type="entry name" value="PDZ"/>
    <property type="match status" value="1"/>
</dbReference>
<feature type="transmembrane region" description="Helical" evidence="2">
    <location>
        <begin position="258"/>
        <end position="277"/>
    </location>
</feature>
<keyword evidence="2" id="KW-1133">Transmembrane helix</keyword>
<evidence type="ECO:0000256" key="1">
    <source>
        <dbReference type="SAM" id="MobiDB-lite"/>
    </source>
</evidence>
<proteinExistence type="predicted"/>
<reference evidence="4 5" key="1">
    <citation type="submission" date="2022-05" db="EMBL/GenBank/DDBJ databases">
        <title>Genome Sequencing of Bee-Associated Microbes.</title>
        <authorList>
            <person name="Dunlap C."/>
        </authorList>
    </citation>
    <scope>NUCLEOTIDE SEQUENCE [LARGE SCALE GENOMIC DNA]</scope>
    <source>
        <strain evidence="4 5">NRRL B-14613</strain>
    </source>
</reference>
<feature type="transmembrane region" description="Helical" evidence="2">
    <location>
        <begin position="89"/>
        <end position="109"/>
    </location>
</feature>
<comment type="caution">
    <text evidence="4">The sequence shown here is derived from an EMBL/GenBank/DDBJ whole genome shotgun (WGS) entry which is preliminary data.</text>
</comment>
<dbReference type="InterPro" id="IPR041489">
    <property type="entry name" value="PDZ_6"/>
</dbReference>
<feature type="transmembrane region" description="Helical" evidence="2">
    <location>
        <begin position="218"/>
        <end position="238"/>
    </location>
</feature>
<evidence type="ECO:0000256" key="2">
    <source>
        <dbReference type="SAM" id="Phobius"/>
    </source>
</evidence>
<dbReference type="SMART" id="SM00228">
    <property type="entry name" value="PDZ"/>
    <property type="match status" value="1"/>
</dbReference>
<keyword evidence="2" id="KW-0812">Transmembrane</keyword>
<name>A0ABT4FYI3_PANTH</name>
<evidence type="ECO:0000313" key="5">
    <source>
        <dbReference type="Proteomes" id="UP001209276"/>
    </source>
</evidence>
<feature type="transmembrane region" description="Helical" evidence="2">
    <location>
        <begin position="140"/>
        <end position="159"/>
    </location>
</feature>
<evidence type="ECO:0000259" key="3">
    <source>
        <dbReference type="PROSITE" id="PS50106"/>
    </source>
</evidence>
<dbReference type="Proteomes" id="UP001209276">
    <property type="component" value="Unassembled WGS sequence"/>
</dbReference>
<feature type="transmembrane region" description="Helical" evidence="2">
    <location>
        <begin position="289"/>
        <end position="306"/>
    </location>
</feature>
<dbReference type="SUPFAM" id="SSF50156">
    <property type="entry name" value="PDZ domain-like"/>
    <property type="match status" value="1"/>
</dbReference>